<dbReference type="GO" id="GO:0014069">
    <property type="term" value="C:postsynaptic density"/>
    <property type="evidence" value="ECO:0007669"/>
    <property type="project" value="TreeGrafter"/>
</dbReference>
<evidence type="ECO:0000313" key="2">
    <source>
        <dbReference type="Ensembl" id="ENSCLAP00000003280.1"/>
    </source>
</evidence>
<feature type="compositionally biased region" description="Low complexity" evidence="1">
    <location>
        <begin position="438"/>
        <end position="447"/>
    </location>
</feature>
<dbReference type="Ensembl" id="ENSCLAT00000003347.1">
    <property type="protein sequence ID" value="ENSCLAP00000003281.1"/>
    <property type="gene ID" value="ENSCLAG00000002354.1"/>
</dbReference>
<organism evidence="2 3">
    <name type="scientific">Chinchilla lanigera</name>
    <name type="common">Long-tailed chinchilla</name>
    <name type="synonym">Chinchilla villidera</name>
    <dbReference type="NCBI Taxonomy" id="34839"/>
    <lineage>
        <taxon>Eukaryota</taxon>
        <taxon>Metazoa</taxon>
        <taxon>Chordata</taxon>
        <taxon>Craniata</taxon>
        <taxon>Vertebrata</taxon>
        <taxon>Euteleostomi</taxon>
        <taxon>Mammalia</taxon>
        <taxon>Eutheria</taxon>
        <taxon>Euarchontoglires</taxon>
        <taxon>Glires</taxon>
        <taxon>Rodentia</taxon>
        <taxon>Hystricomorpha</taxon>
        <taxon>Chinchillidae</taxon>
        <taxon>Chinchilla</taxon>
    </lineage>
</organism>
<dbReference type="InterPro" id="IPR029337">
    <property type="entry name" value="INSYN2"/>
</dbReference>
<dbReference type="Ensembl" id="ENSCLAT00000003346.1">
    <property type="protein sequence ID" value="ENSCLAP00000003280.1"/>
    <property type="gene ID" value="ENSCLAG00000002354.1"/>
</dbReference>
<dbReference type="Pfam" id="PF15265">
    <property type="entry name" value="FAM196"/>
    <property type="match status" value="1"/>
</dbReference>
<keyword evidence="3" id="KW-1185">Reference proteome</keyword>
<dbReference type="GeneTree" id="ENSGT00530000063787"/>
<accession>A0A8C2UTZ4</accession>
<feature type="region of interest" description="Disordered" evidence="1">
    <location>
        <begin position="428"/>
        <end position="461"/>
    </location>
</feature>
<proteinExistence type="predicted"/>
<sequence length="465" mass="51698">MVSKETSKCTLTTPESEVEPAACLALEMKYALDPNRQIKKRNKALQVRFKDICEAQNEQRDTHLSSGQLGEKREAKPVSCRAAYRKYMTVPARRSIPNVTKSTGVQTSPDLRKCYQTFPLDRKKGNLKSIPAADPFKSQNNGFLTDVKEKSQAEPMEEVQTYSAGRIYKTTALVFHSNEHVNAMDLLPGVNCAEPCKDPHALLQNSSQPPSEEAVHQLQRRAKSEGGTPDSEEPAPLAHRRVFKTEVATLYTPAISTRTPDPGLSNSAAVSQWSLCPADEEQRRATHLNGLQATPSSALARSPPVQCQSPECKEQPLQIQPSATAMAEGEECQQIVPHTEVVDLKAQLQMMENLISSSQETIKVLLGVIQELEKGEAHREGLSYRTGQDTANCDTCRNSACIIYSVELDFKQQEDKLQPVLKKLNPIEETQVAPSPYTQETSSSTPKQKSKTESKKHGRWKLWFL</sequence>
<reference evidence="2" key="1">
    <citation type="submission" date="2025-05" db="UniProtKB">
        <authorList>
            <consortium name="Ensembl"/>
        </authorList>
    </citation>
    <scope>IDENTIFICATION</scope>
</reference>
<gene>
    <name evidence="2" type="primary">INSYN2A</name>
</gene>
<evidence type="ECO:0000256" key="1">
    <source>
        <dbReference type="SAM" id="MobiDB-lite"/>
    </source>
</evidence>
<dbReference type="AlphaFoldDB" id="A0A8C2UTZ4"/>
<dbReference type="PANTHER" id="PTHR28682">
    <property type="entry name" value="INHIBITORY SYNAPTIC FACTOR 2A-RELATED"/>
    <property type="match status" value="1"/>
</dbReference>
<dbReference type="Proteomes" id="UP000694398">
    <property type="component" value="Unassembled WGS sequence"/>
</dbReference>
<evidence type="ECO:0000313" key="3">
    <source>
        <dbReference type="Proteomes" id="UP000694398"/>
    </source>
</evidence>
<dbReference type="GO" id="GO:0060080">
    <property type="term" value="P:inhibitory postsynaptic potential"/>
    <property type="evidence" value="ECO:0007669"/>
    <property type="project" value="TreeGrafter"/>
</dbReference>
<name>A0A8C2UTZ4_CHILA</name>
<dbReference type="GeneID" id="102012425"/>
<dbReference type="OMA" id="CPTEDSH"/>
<feature type="region of interest" description="Disordered" evidence="1">
    <location>
        <begin position="200"/>
        <end position="239"/>
    </location>
</feature>
<dbReference type="PANTHER" id="PTHR28682:SF1">
    <property type="entry name" value="INHIBITORY SYNAPTIC FACTOR 2A"/>
    <property type="match status" value="1"/>
</dbReference>
<protein>
    <submittedName>
        <fullName evidence="2">Inhibitory synaptic factor 2A</fullName>
    </submittedName>
</protein>
<dbReference type="OrthoDB" id="8679980at2759"/>
<dbReference type="CTD" id="642938"/>